<sequence length="110" mass="12111">MTSASREVPAIAYALVLMITLPFDSTESLASCRTILGSLPASVSRPAEPEVSLEPLKIPLAGMKPRARDVPTFSNLLIVRTKKSEGVGYGERQARQWRDIAERSVRLMKQ</sequence>
<evidence type="ECO:0000313" key="1">
    <source>
        <dbReference type="EMBL" id="GEK73464.1"/>
    </source>
</evidence>
<gene>
    <name evidence="1" type="ORF">HHA04nite_20080</name>
</gene>
<dbReference type="EMBL" id="BJUS01000022">
    <property type="protein sequence ID" value="GEK73464.1"/>
    <property type="molecule type" value="Genomic_DNA"/>
</dbReference>
<name>A0ABQ0U4J9_9GAMM</name>
<dbReference type="Proteomes" id="UP000321121">
    <property type="component" value="Unassembled WGS sequence"/>
</dbReference>
<reference evidence="1 2" key="1">
    <citation type="submission" date="2019-07" db="EMBL/GenBank/DDBJ databases">
        <title>Whole genome shotgun sequence of Halomonas halophila NBRC 102604.</title>
        <authorList>
            <person name="Hosoyama A."/>
            <person name="Uohara A."/>
            <person name="Ohji S."/>
            <person name="Ichikawa N."/>
        </authorList>
    </citation>
    <scope>NUCLEOTIDE SEQUENCE [LARGE SCALE GENOMIC DNA]</scope>
    <source>
        <strain evidence="1 2">NBRC 102604</strain>
    </source>
</reference>
<protein>
    <submittedName>
        <fullName evidence="1">Uncharacterized protein</fullName>
    </submittedName>
</protein>
<evidence type="ECO:0000313" key="2">
    <source>
        <dbReference type="Proteomes" id="UP000321121"/>
    </source>
</evidence>
<proteinExistence type="predicted"/>
<keyword evidence="2" id="KW-1185">Reference proteome</keyword>
<organism evidence="1 2">
    <name type="scientific">Halomonas halophila</name>
    <dbReference type="NCBI Taxonomy" id="29573"/>
    <lineage>
        <taxon>Bacteria</taxon>
        <taxon>Pseudomonadati</taxon>
        <taxon>Pseudomonadota</taxon>
        <taxon>Gammaproteobacteria</taxon>
        <taxon>Oceanospirillales</taxon>
        <taxon>Halomonadaceae</taxon>
        <taxon>Halomonas</taxon>
    </lineage>
</organism>
<comment type="caution">
    <text evidence="1">The sequence shown here is derived from an EMBL/GenBank/DDBJ whole genome shotgun (WGS) entry which is preliminary data.</text>
</comment>
<accession>A0ABQ0U4J9</accession>